<dbReference type="AlphaFoldDB" id="A0A158KDK3"/>
<dbReference type="InterPro" id="IPR003495">
    <property type="entry name" value="CobW/HypB/UreG_nucleotide-bd"/>
</dbReference>
<organism evidence="2 3">
    <name type="scientific">Caballeronia choica</name>
    <dbReference type="NCBI Taxonomy" id="326476"/>
    <lineage>
        <taxon>Bacteria</taxon>
        <taxon>Pseudomonadati</taxon>
        <taxon>Pseudomonadota</taxon>
        <taxon>Betaproteobacteria</taxon>
        <taxon>Burkholderiales</taxon>
        <taxon>Burkholderiaceae</taxon>
        <taxon>Caballeronia</taxon>
    </lineage>
</organism>
<reference evidence="2" key="1">
    <citation type="submission" date="2016-01" db="EMBL/GenBank/DDBJ databases">
        <authorList>
            <person name="Peeters C."/>
        </authorList>
    </citation>
    <scope>NUCLEOTIDE SEQUENCE [LARGE SCALE GENOMIC DNA]</scope>
    <source>
        <strain evidence="2">LMG 22940</strain>
    </source>
</reference>
<proteinExistence type="predicted"/>
<dbReference type="InterPro" id="IPR051316">
    <property type="entry name" value="Zinc-reg_GTPase_activator"/>
</dbReference>
<accession>A0A158KDK3</accession>
<dbReference type="OrthoDB" id="9808822at2"/>
<sequence length="327" mass="35374">MQTGPQFVIVSGTLGSGKTSLIESLLNTSEDASDTAVIVNEAGEINIDGAVLSESASGMSMATLSNGCVCCSMTSDLVTTIQDLMQFRQVAGQSLFSRIVLECSGLSRPGPIVSSLQELAYLRLKLHLVSTYDCSRPPLQSADFEDAVAQLAAAHTVVLTKIDSVAIERREEAIEVVKSVSPLARVVNEFSASVRAREACASPGIIDVPIGIAQPRQSERRRLLHPRVRVFRAKYDADVPWEVALDWLENIAGALGERLLRIKAVVPGESIDDRLLLQSVGTTFSAPRRLNRETTVPLGAIVIARDCGREDLASIPMEHPVSWFNHQ</sequence>
<dbReference type="Proteomes" id="UP000054770">
    <property type="component" value="Unassembled WGS sequence"/>
</dbReference>
<feature type="domain" description="CobW/HypB/UreG nucleotide-binding" evidence="1">
    <location>
        <begin position="8"/>
        <end position="187"/>
    </location>
</feature>
<gene>
    <name evidence="2" type="ORF">AWB68_05586</name>
</gene>
<dbReference type="Pfam" id="PF02492">
    <property type="entry name" value="cobW"/>
    <property type="match status" value="1"/>
</dbReference>
<dbReference type="PANTHER" id="PTHR13748">
    <property type="entry name" value="COBW-RELATED"/>
    <property type="match status" value="1"/>
</dbReference>
<dbReference type="PANTHER" id="PTHR13748:SF62">
    <property type="entry name" value="COBW DOMAIN-CONTAINING PROTEIN"/>
    <property type="match status" value="1"/>
</dbReference>
<dbReference type="SUPFAM" id="SSF90002">
    <property type="entry name" value="Hypothetical protein YjiA, C-terminal domain"/>
    <property type="match status" value="1"/>
</dbReference>
<dbReference type="RefSeq" id="WP_160110077.1">
    <property type="nucleotide sequence ID" value="NZ_FCON02000083.1"/>
</dbReference>
<evidence type="ECO:0000313" key="2">
    <source>
        <dbReference type="EMBL" id="SAL79216.1"/>
    </source>
</evidence>
<dbReference type="SUPFAM" id="SSF52540">
    <property type="entry name" value="P-loop containing nucleoside triphosphate hydrolases"/>
    <property type="match status" value="1"/>
</dbReference>
<dbReference type="EMBL" id="FCON02000083">
    <property type="protein sequence ID" value="SAL79216.1"/>
    <property type="molecule type" value="Genomic_DNA"/>
</dbReference>
<dbReference type="GO" id="GO:0005737">
    <property type="term" value="C:cytoplasm"/>
    <property type="evidence" value="ECO:0007669"/>
    <property type="project" value="TreeGrafter"/>
</dbReference>
<dbReference type="Gene3D" id="3.40.50.300">
    <property type="entry name" value="P-loop containing nucleotide triphosphate hydrolases"/>
    <property type="match status" value="1"/>
</dbReference>
<dbReference type="InterPro" id="IPR036627">
    <property type="entry name" value="CobW-likC_sf"/>
</dbReference>
<keyword evidence="3" id="KW-1185">Reference proteome</keyword>
<protein>
    <submittedName>
        <fullName evidence="2">CobW/P47K family protein</fullName>
    </submittedName>
</protein>
<evidence type="ECO:0000259" key="1">
    <source>
        <dbReference type="Pfam" id="PF02492"/>
    </source>
</evidence>
<dbReference type="InterPro" id="IPR027417">
    <property type="entry name" value="P-loop_NTPase"/>
</dbReference>
<dbReference type="Gene3D" id="3.30.1220.10">
    <property type="entry name" value="CobW-like, C-terminal domain"/>
    <property type="match status" value="1"/>
</dbReference>
<name>A0A158KDK3_9BURK</name>
<comment type="caution">
    <text evidence="2">The sequence shown here is derived from an EMBL/GenBank/DDBJ whole genome shotgun (WGS) entry which is preliminary data.</text>
</comment>
<evidence type="ECO:0000313" key="3">
    <source>
        <dbReference type="Proteomes" id="UP000054770"/>
    </source>
</evidence>